<proteinExistence type="predicted"/>
<name>A0A1M7RJD1_9ACTN</name>
<accession>A0A1M7RJD1</accession>
<dbReference type="AlphaFoldDB" id="A0A1M7RJD1"/>
<dbReference type="STRING" id="134849.SAMN05443668_115144"/>
<evidence type="ECO:0000313" key="1">
    <source>
        <dbReference type="EMBL" id="SHN46455.1"/>
    </source>
</evidence>
<dbReference type="RefSeq" id="WP_178380062.1">
    <property type="nucleotide sequence ID" value="NZ_FRCS01000015.1"/>
</dbReference>
<sequence>MELVHSTPADESDRASRDAGSIPVETAWIEADLNLIAATRVRFAAADGLYGWEAA</sequence>
<reference evidence="1 2" key="1">
    <citation type="submission" date="2016-11" db="EMBL/GenBank/DDBJ databases">
        <authorList>
            <person name="Jaros S."/>
            <person name="Januszkiewicz K."/>
            <person name="Wedrychowicz H."/>
        </authorList>
    </citation>
    <scope>NUCLEOTIDE SEQUENCE [LARGE SCALE GENOMIC DNA]</scope>
    <source>
        <strain evidence="1 2">DSM 46144</strain>
    </source>
</reference>
<dbReference type="Proteomes" id="UP000184440">
    <property type="component" value="Unassembled WGS sequence"/>
</dbReference>
<evidence type="ECO:0000313" key="2">
    <source>
        <dbReference type="Proteomes" id="UP000184440"/>
    </source>
</evidence>
<gene>
    <name evidence="1" type="ORF">SAMN05443668_115144</name>
</gene>
<organism evidence="1 2">
    <name type="scientific">Cryptosporangium aurantiacum</name>
    <dbReference type="NCBI Taxonomy" id="134849"/>
    <lineage>
        <taxon>Bacteria</taxon>
        <taxon>Bacillati</taxon>
        <taxon>Actinomycetota</taxon>
        <taxon>Actinomycetes</taxon>
        <taxon>Cryptosporangiales</taxon>
        <taxon>Cryptosporangiaceae</taxon>
        <taxon>Cryptosporangium</taxon>
    </lineage>
</organism>
<keyword evidence="2" id="KW-1185">Reference proteome</keyword>
<dbReference type="EMBL" id="FRCS01000015">
    <property type="protein sequence ID" value="SHN46455.1"/>
    <property type="molecule type" value="Genomic_DNA"/>
</dbReference>
<protein>
    <submittedName>
        <fullName evidence="1">Uncharacterized protein</fullName>
    </submittedName>
</protein>